<sequence length="73" mass="8725">MDFSKFIFKLERKNCSDFIYTVFSLAKEGMFSQKQIFNGYKVLFKSELIKVMIYLMDKFIFCYLNSDDSSDLN</sequence>
<gene>
    <name evidence="1" type="ORF">SAMN05421841_3407</name>
</gene>
<dbReference type="RefSeq" id="WP_062676318.1">
    <property type="nucleotide sequence ID" value="NZ_FOIU01000003.1"/>
</dbReference>
<evidence type="ECO:0000313" key="1">
    <source>
        <dbReference type="EMBL" id="SEW47005.1"/>
    </source>
</evidence>
<accession>A0A1I0RZ46</accession>
<proteinExistence type="predicted"/>
<name>A0A1I0RZ46_9FLAO</name>
<organism evidence="1 2">
    <name type="scientific">Chryseobacterium wanjuense</name>
    <dbReference type="NCBI Taxonomy" id="356305"/>
    <lineage>
        <taxon>Bacteria</taxon>
        <taxon>Pseudomonadati</taxon>
        <taxon>Bacteroidota</taxon>
        <taxon>Flavobacteriia</taxon>
        <taxon>Flavobacteriales</taxon>
        <taxon>Weeksellaceae</taxon>
        <taxon>Chryseobacterium group</taxon>
        <taxon>Chryseobacterium</taxon>
    </lineage>
</organism>
<keyword evidence="2" id="KW-1185">Reference proteome</keyword>
<reference evidence="2" key="1">
    <citation type="submission" date="2016-10" db="EMBL/GenBank/DDBJ databases">
        <authorList>
            <person name="Varghese N."/>
            <person name="Submissions S."/>
        </authorList>
    </citation>
    <scope>NUCLEOTIDE SEQUENCE [LARGE SCALE GENOMIC DNA]</scope>
    <source>
        <strain evidence="2">DSM 17724</strain>
    </source>
</reference>
<dbReference type="Proteomes" id="UP000199469">
    <property type="component" value="Unassembled WGS sequence"/>
</dbReference>
<dbReference type="EMBL" id="FOIU01000003">
    <property type="protein sequence ID" value="SEW47005.1"/>
    <property type="molecule type" value="Genomic_DNA"/>
</dbReference>
<dbReference type="AlphaFoldDB" id="A0A1I0RZ46"/>
<protein>
    <submittedName>
        <fullName evidence="1">Uncharacterized protein</fullName>
    </submittedName>
</protein>
<evidence type="ECO:0000313" key="2">
    <source>
        <dbReference type="Proteomes" id="UP000199469"/>
    </source>
</evidence>